<sequence length="329" mass="37168">MDGVPWNAECKDKAHCVLARSQSTVTAADMEFQFDVDKENLLSVFDVGFDFASSGVQSIVQDEVSGIFSFAPSLFCAGTGLVATYHNQSKKPKRPGIAVSNHLSPNDIQIICADVETDRDYLYTVTGQKHTGIIWAIERLVEKLCPSLWFDRANMKDRKDFIDLIMNEGKRAGPVLLFPEGYCTNNTRVLQFRKAVFVDDVIIYPIAIKQDARFGDSFWSEDVFFHYLFRLLSSWASVYDIYYLDAQTKKPDETPDEFASRVQTLIAEAIGTIPAQFDGSVWYKKQEREKYKNALKEKCAKQFSEIVPVLNGSGDAIPNGNRKVKFLTD</sequence>
<accession>A0AC34R9N8</accession>
<name>A0AC34R9N8_9BILA</name>
<dbReference type="WBParaSite" id="JU765_v2.g4563.t1">
    <property type="protein sequence ID" value="JU765_v2.g4563.t1"/>
    <property type="gene ID" value="JU765_v2.g4563"/>
</dbReference>
<proteinExistence type="predicted"/>
<evidence type="ECO:0000313" key="1">
    <source>
        <dbReference type="Proteomes" id="UP000887576"/>
    </source>
</evidence>
<protein>
    <submittedName>
        <fullName evidence="2">Phospholipid/glycerol acyltransferase domain-containing protein</fullName>
    </submittedName>
</protein>
<reference evidence="2" key="1">
    <citation type="submission" date="2022-11" db="UniProtKB">
        <authorList>
            <consortium name="WormBaseParasite"/>
        </authorList>
    </citation>
    <scope>IDENTIFICATION</scope>
</reference>
<dbReference type="Proteomes" id="UP000887576">
    <property type="component" value="Unplaced"/>
</dbReference>
<evidence type="ECO:0000313" key="2">
    <source>
        <dbReference type="WBParaSite" id="JU765_v2.g4563.t1"/>
    </source>
</evidence>
<organism evidence="1 2">
    <name type="scientific">Panagrolaimus sp. JU765</name>
    <dbReference type="NCBI Taxonomy" id="591449"/>
    <lineage>
        <taxon>Eukaryota</taxon>
        <taxon>Metazoa</taxon>
        <taxon>Ecdysozoa</taxon>
        <taxon>Nematoda</taxon>
        <taxon>Chromadorea</taxon>
        <taxon>Rhabditida</taxon>
        <taxon>Tylenchina</taxon>
        <taxon>Panagrolaimomorpha</taxon>
        <taxon>Panagrolaimoidea</taxon>
        <taxon>Panagrolaimidae</taxon>
        <taxon>Panagrolaimus</taxon>
    </lineage>
</organism>